<reference evidence="14" key="1">
    <citation type="submission" date="2017-02" db="EMBL/GenBank/DDBJ databases">
        <title>Delving into the versatile metabolic prowess of the omnipresent phylum Bacteroidetes.</title>
        <authorList>
            <person name="Nobu M.K."/>
            <person name="Mei R."/>
            <person name="Narihiro T."/>
            <person name="Kuroda K."/>
            <person name="Liu W.-T."/>
        </authorList>
    </citation>
    <scope>NUCLEOTIDE SEQUENCE</scope>
    <source>
        <strain evidence="14">ADurb.Bin280</strain>
    </source>
</reference>
<gene>
    <name evidence="14" type="primary">ftsX</name>
    <name evidence="14" type="ORF">BWY43_00451</name>
</gene>
<comment type="caution">
    <text evidence="14">The sequence shown here is derived from an EMBL/GenBank/DDBJ whole genome shotgun (WGS) entry which is preliminary data.</text>
</comment>
<dbReference type="GO" id="GO:0051301">
    <property type="term" value="P:cell division"/>
    <property type="evidence" value="ECO:0007669"/>
    <property type="project" value="UniProtKB-KW"/>
</dbReference>
<evidence type="ECO:0000256" key="9">
    <source>
        <dbReference type="ARBA" id="ARBA00023306"/>
    </source>
</evidence>
<organism evidence="14">
    <name type="scientific">candidate division WS2 bacterium ADurb.Bin280</name>
    <dbReference type="NCBI Taxonomy" id="1852829"/>
    <lineage>
        <taxon>Bacteria</taxon>
        <taxon>candidate division WS2</taxon>
    </lineage>
</organism>
<keyword evidence="4 10" id="KW-1003">Cell membrane</keyword>
<keyword evidence="9 10" id="KW-0131">Cell cycle</keyword>
<dbReference type="Pfam" id="PF02687">
    <property type="entry name" value="FtsX"/>
    <property type="match status" value="1"/>
</dbReference>
<feature type="transmembrane region" description="Helical" evidence="11">
    <location>
        <begin position="222"/>
        <end position="249"/>
    </location>
</feature>
<proteinExistence type="inferred from homology"/>
<evidence type="ECO:0000259" key="12">
    <source>
        <dbReference type="Pfam" id="PF02687"/>
    </source>
</evidence>
<sequence>MIRFKRILKAGFVNFFRNGWLSVTTTLIMSLALLTVGIFLVLALSTNKIVHELKDKVDIVVNFKDSASEALIYQLKSDLMIRPEIKSVQYISKEDALKEFKARASVKQEVRDIVTAEDNPLPRSLRIQSVDLKEYDYVSNIIKKPTYSPYIDSSSYDDNKTLIENINQSVRFVERVGIGLSVLFILIAIMVVFNTVRLALVFRSREIEIMRLVGASESFVKIPFLIEGFLYGLFALIVSQGVIFGGVLLSEEIASGTVFEKFMQRITPIFYENFLLITLIMVIIGTFIGIGASYLSLRRHAK</sequence>
<keyword evidence="7 11" id="KW-1133">Transmembrane helix</keyword>
<dbReference type="PANTHER" id="PTHR47755:SF1">
    <property type="entry name" value="CELL DIVISION PROTEIN FTSX"/>
    <property type="match status" value="1"/>
</dbReference>
<keyword evidence="8 10" id="KW-0472">Membrane</keyword>
<evidence type="ECO:0000256" key="6">
    <source>
        <dbReference type="ARBA" id="ARBA00022692"/>
    </source>
</evidence>
<dbReference type="GO" id="GO:0005886">
    <property type="term" value="C:plasma membrane"/>
    <property type="evidence" value="ECO:0007669"/>
    <property type="project" value="UniProtKB-SubCell"/>
</dbReference>
<evidence type="ECO:0000313" key="14">
    <source>
        <dbReference type="EMBL" id="OQA52580.1"/>
    </source>
</evidence>
<evidence type="ECO:0000256" key="5">
    <source>
        <dbReference type="ARBA" id="ARBA00022618"/>
    </source>
</evidence>
<dbReference type="PANTHER" id="PTHR47755">
    <property type="entry name" value="CELL DIVISION PROTEIN FTSX"/>
    <property type="match status" value="1"/>
</dbReference>
<evidence type="ECO:0000256" key="4">
    <source>
        <dbReference type="ARBA" id="ARBA00022475"/>
    </source>
</evidence>
<feature type="transmembrane region" description="Helical" evidence="11">
    <location>
        <begin position="20"/>
        <end position="44"/>
    </location>
</feature>
<dbReference type="InterPro" id="IPR004513">
    <property type="entry name" value="FtsX"/>
</dbReference>
<protein>
    <recommendedName>
        <fullName evidence="3 10">Cell division protein FtsX</fullName>
    </recommendedName>
</protein>
<comment type="similarity">
    <text evidence="2 10">Belongs to the ABC-4 integral membrane protein family. FtsX subfamily.</text>
</comment>
<dbReference type="EMBL" id="MWBO01000028">
    <property type="protein sequence ID" value="OQA52580.1"/>
    <property type="molecule type" value="Genomic_DNA"/>
</dbReference>
<evidence type="ECO:0000256" key="2">
    <source>
        <dbReference type="ARBA" id="ARBA00007379"/>
    </source>
</evidence>
<dbReference type="AlphaFoldDB" id="A0A1V5SDI2"/>
<dbReference type="Gene3D" id="3.30.70.3040">
    <property type="match status" value="1"/>
</dbReference>
<evidence type="ECO:0000256" key="1">
    <source>
        <dbReference type="ARBA" id="ARBA00004651"/>
    </source>
</evidence>
<evidence type="ECO:0000259" key="13">
    <source>
        <dbReference type="Pfam" id="PF18075"/>
    </source>
</evidence>
<evidence type="ECO:0000256" key="10">
    <source>
        <dbReference type="PIRNR" id="PIRNR003097"/>
    </source>
</evidence>
<keyword evidence="5 10" id="KW-0132">Cell division</keyword>
<feature type="transmembrane region" description="Helical" evidence="11">
    <location>
        <begin position="269"/>
        <end position="297"/>
    </location>
</feature>
<feature type="domain" description="ABC3 transporter permease C-terminal" evidence="12">
    <location>
        <begin position="180"/>
        <end position="298"/>
    </location>
</feature>
<evidence type="ECO:0000256" key="11">
    <source>
        <dbReference type="SAM" id="Phobius"/>
    </source>
</evidence>
<dbReference type="InterPro" id="IPR003838">
    <property type="entry name" value="ABC3_permease_C"/>
</dbReference>
<keyword evidence="6 11" id="KW-0812">Transmembrane</keyword>
<comment type="subcellular location">
    <subcellularLocation>
        <location evidence="1">Cell membrane</location>
        <topology evidence="1">Multi-pass membrane protein</topology>
    </subcellularLocation>
</comment>
<feature type="transmembrane region" description="Helical" evidence="11">
    <location>
        <begin position="178"/>
        <end position="202"/>
    </location>
</feature>
<dbReference type="PIRSF" id="PIRSF003097">
    <property type="entry name" value="FtsX"/>
    <property type="match status" value="1"/>
</dbReference>
<dbReference type="InterPro" id="IPR040690">
    <property type="entry name" value="FtsX_ECD"/>
</dbReference>
<accession>A0A1V5SDI2</accession>
<name>A0A1V5SDI2_9BACT</name>
<dbReference type="Proteomes" id="UP000485367">
    <property type="component" value="Unassembled WGS sequence"/>
</dbReference>
<evidence type="ECO:0000256" key="3">
    <source>
        <dbReference type="ARBA" id="ARBA00021907"/>
    </source>
</evidence>
<evidence type="ECO:0000256" key="7">
    <source>
        <dbReference type="ARBA" id="ARBA00022989"/>
    </source>
</evidence>
<feature type="domain" description="FtsX extracellular" evidence="13">
    <location>
        <begin position="57"/>
        <end position="144"/>
    </location>
</feature>
<evidence type="ECO:0000256" key="8">
    <source>
        <dbReference type="ARBA" id="ARBA00023136"/>
    </source>
</evidence>
<dbReference type="Pfam" id="PF18075">
    <property type="entry name" value="FtsX_ECD"/>
    <property type="match status" value="1"/>
</dbReference>